<dbReference type="Pfam" id="PF18050">
    <property type="entry name" value="Cyclophil_like2"/>
    <property type="match status" value="1"/>
</dbReference>
<reference evidence="2 3" key="1">
    <citation type="submission" date="2018-04" db="EMBL/GenBank/DDBJ databases">
        <title>Complete genome uncultured novel isolate.</title>
        <authorList>
            <person name="Merlino G."/>
        </authorList>
    </citation>
    <scope>NUCLEOTIDE SEQUENCE [LARGE SCALE GENOMIC DNA]</scope>
    <source>
        <strain evidence="3">R1DC9</strain>
    </source>
</reference>
<dbReference type="InterPro" id="IPR041183">
    <property type="entry name" value="Cyclophilin-like"/>
</dbReference>
<keyword evidence="3" id="KW-1185">Reference proteome</keyword>
<dbReference type="OrthoDB" id="9806505at2"/>
<dbReference type="Proteomes" id="UP000298616">
    <property type="component" value="Chromosome"/>
</dbReference>
<sequence>MENMKLKITIGEDVLTAILYDNPTTRDWISTLPVTTTLEDHAGNEKIYYPQKKLTTDGAPSGYKPSKGDITYYAPWGDIAIFYKDFNYASGLISLGKIEGNGIEKLMRVNNGETIKLELEE</sequence>
<feature type="domain" description="Cyclophilin-like" evidence="1">
    <location>
        <begin position="8"/>
        <end position="108"/>
    </location>
</feature>
<name>A0A4D7JTZ2_9BACT</name>
<proteinExistence type="predicted"/>
<dbReference type="KEGG" id="fpf:DCC35_10860"/>
<gene>
    <name evidence="2" type="ORF">DCC35_10860</name>
</gene>
<protein>
    <recommendedName>
        <fullName evidence="1">Cyclophilin-like domain-containing protein</fullName>
    </recommendedName>
</protein>
<organism evidence="2 3">
    <name type="scientific">Mangrovivirga cuniculi</name>
    <dbReference type="NCBI Taxonomy" id="2715131"/>
    <lineage>
        <taxon>Bacteria</taxon>
        <taxon>Pseudomonadati</taxon>
        <taxon>Bacteroidota</taxon>
        <taxon>Cytophagia</taxon>
        <taxon>Cytophagales</taxon>
        <taxon>Mangrovivirgaceae</taxon>
        <taxon>Mangrovivirga</taxon>
    </lineage>
</organism>
<dbReference type="AlphaFoldDB" id="A0A4D7JTZ2"/>
<dbReference type="EMBL" id="CP028923">
    <property type="protein sequence ID" value="QCK17060.1"/>
    <property type="molecule type" value="Genomic_DNA"/>
</dbReference>
<dbReference type="Gene3D" id="2.40.100.20">
    <property type="match status" value="1"/>
</dbReference>
<evidence type="ECO:0000259" key="1">
    <source>
        <dbReference type="Pfam" id="PF18050"/>
    </source>
</evidence>
<dbReference type="SUPFAM" id="SSF50891">
    <property type="entry name" value="Cyclophilin-like"/>
    <property type="match status" value="1"/>
</dbReference>
<evidence type="ECO:0000313" key="3">
    <source>
        <dbReference type="Proteomes" id="UP000298616"/>
    </source>
</evidence>
<evidence type="ECO:0000313" key="2">
    <source>
        <dbReference type="EMBL" id="QCK17060.1"/>
    </source>
</evidence>
<accession>A0A4D7JTZ2</accession>
<dbReference type="InterPro" id="IPR029000">
    <property type="entry name" value="Cyclophilin-like_dom_sf"/>
</dbReference>